<feature type="transmembrane region" description="Helical" evidence="2">
    <location>
        <begin position="182"/>
        <end position="202"/>
    </location>
</feature>
<organism evidence="4 5">
    <name type="scientific">Rhynchospora breviuscula</name>
    <dbReference type="NCBI Taxonomy" id="2022672"/>
    <lineage>
        <taxon>Eukaryota</taxon>
        <taxon>Viridiplantae</taxon>
        <taxon>Streptophyta</taxon>
        <taxon>Embryophyta</taxon>
        <taxon>Tracheophyta</taxon>
        <taxon>Spermatophyta</taxon>
        <taxon>Magnoliopsida</taxon>
        <taxon>Liliopsida</taxon>
        <taxon>Poales</taxon>
        <taxon>Cyperaceae</taxon>
        <taxon>Cyperoideae</taxon>
        <taxon>Rhynchosporeae</taxon>
        <taxon>Rhynchospora</taxon>
    </lineage>
</organism>
<dbReference type="Gene3D" id="1.10.287.110">
    <property type="entry name" value="DnaJ domain"/>
    <property type="match status" value="1"/>
</dbReference>
<evidence type="ECO:0000313" key="5">
    <source>
        <dbReference type="Proteomes" id="UP001151287"/>
    </source>
</evidence>
<dbReference type="PROSITE" id="PS50076">
    <property type="entry name" value="DNAJ_2"/>
    <property type="match status" value="1"/>
</dbReference>
<protein>
    <recommendedName>
        <fullName evidence="3">J domain-containing protein</fullName>
    </recommendedName>
</protein>
<dbReference type="GO" id="GO:0005783">
    <property type="term" value="C:endoplasmic reticulum"/>
    <property type="evidence" value="ECO:0007669"/>
    <property type="project" value="UniProtKB-ARBA"/>
</dbReference>
<feature type="region of interest" description="Disordered" evidence="1">
    <location>
        <begin position="624"/>
        <end position="661"/>
    </location>
</feature>
<dbReference type="PANTHER" id="PTHR45270">
    <property type="entry name" value="OS03G0832900 PROTEIN"/>
    <property type="match status" value="1"/>
</dbReference>
<keyword evidence="5" id="KW-1185">Reference proteome</keyword>
<feature type="transmembrane region" description="Helical" evidence="2">
    <location>
        <begin position="209"/>
        <end position="232"/>
    </location>
</feature>
<keyword evidence="2" id="KW-0812">Transmembrane</keyword>
<evidence type="ECO:0000313" key="4">
    <source>
        <dbReference type="EMBL" id="KAJ1686033.1"/>
    </source>
</evidence>
<evidence type="ECO:0000256" key="1">
    <source>
        <dbReference type="SAM" id="MobiDB-lite"/>
    </source>
</evidence>
<feature type="compositionally biased region" description="Low complexity" evidence="1">
    <location>
        <begin position="636"/>
        <end position="647"/>
    </location>
</feature>
<dbReference type="AlphaFoldDB" id="A0A9Q0C2F5"/>
<reference evidence="4" key="1">
    <citation type="journal article" date="2022" name="Cell">
        <title>Repeat-based holocentromeres influence genome architecture and karyotype evolution.</title>
        <authorList>
            <person name="Hofstatter P.G."/>
            <person name="Thangavel G."/>
            <person name="Lux T."/>
            <person name="Neumann P."/>
            <person name="Vondrak T."/>
            <person name="Novak P."/>
            <person name="Zhang M."/>
            <person name="Costa L."/>
            <person name="Castellani M."/>
            <person name="Scott A."/>
            <person name="Toegelov H."/>
            <person name="Fuchs J."/>
            <person name="Mata-Sucre Y."/>
            <person name="Dias Y."/>
            <person name="Vanzela A.L.L."/>
            <person name="Huettel B."/>
            <person name="Almeida C.C.S."/>
            <person name="Simkova H."/>
            <person name="Souza G."/>
            <person name="Pedrosa-Harand A."/>
            <person name="Macas J."/>
            <person name="Mayer K.F.X."/>
            <person name="Houben A."/>
            <person name="Marques A."/>
        </authorList>
    </citation>
    <scope>NUCLEOTIDE SEQUENCE</scope>
    <source>
        <strain evidence="4">RhyBre1mFocal</strain>
    </source>
</reference>
<dbReference type="PRINTS" id="PR00625">
    <property type="entry name" value="JDOMAIN"/>
</dbReference>
<dbReference type="Proteomes" id="UP001151287">
    <property type="component" value="Unassembled WGS sequence"/>
</dbReference>
<keyword evidence="2" id="KW-0472">Membrane</keyword>
<dbReference type="CDD" id="cd06257">
    <property type="entry name" value="DnaJ"/>
    <property type="match status" value="1"/>
</dbReference>
<sequence>MARKGGQNKNKNPDLVHSNSDSRKHDRSKRSRSQNGGPTSASSIDAVEPETLNFHEESHISTKLEECCSSELLQNTITSLSEDEVKENGTAAQITMQKAASTLKFYMIYVIAEVKGWADKLKPHVVKFMTVLKKGYNYIKEIFDRYFPKVQRWAVNTGKIVMVLFMVWLDCTIRGIDSLLRIGTASFFVLILCAFLSVGAMIGVKLMLLLVVTGAFLAVFISLALALILVAISSAVVLWIYGSFWTTSLVILFGGASLALRHERIGLFATTVYAMYCAKSYLGWIGLAVTLNLSFISSDIILHLLKRIDENKYHRAQDASFVQDQDGTFPFRQERPTDRGPGEPSTSGEDAEKELTSEEEIIRLLNCTDHYSVWCLPRRSAIDITWLKKEYRKKAMLVHPDKNMGNEKAAEAFKKLQNAYEVLLDSLKRKAYDDELKREELLNYFQLFQAASSRKRGRNGIFGFGPGRPEGDDNIPIGDLRRIVCKKCGDSHIWICTDRSKSKARWCQDCKEFHQARDGDGWLEQSFQPLIFGLVQKMDTPCAYVCADSKIYDATEWFNCQGMRCPANSHKPSFHVNTSLTKPSNSKGSSSGHRGQASCPPNMEEEMTEEQFFEWLQNAVNSGAFDPCSSPNEATSAGNSGAFKSGSGSSGKKRRKGKKQW</sequence>
<proteinExistence type="predicted"/>
<feature type="region of interest" description="Disordered" evidence="1">
    <location>
        <begin position="576"/>
        <end position="604"/>
    </location>
</feature>
<feature type="region of interest" description="Disordered" evidence="1">
    <location>
        <begin position="328"/>
        <end position="353"/>
    </location>
</feature>
<feature type="transmembrane region" description="Helical" evidence="2">
    <location>
        <begin position="153"/>
        <end position="176"/>
    </location>
</feature>
<feature type="transmembrane region" description="Helical" evidence="2">
    <location>
        <begin position="238"/>
        <end position="260"/>
    </location>
</feature>
<feature type="compositionally biased region" description="Polar residues" evidence="1">
    <location>
        <begin position="34"/>
        <end position="43"/>
    </location>
</feature>
<feature type="compositionally biased region" description="Polar residues" evidence="1">
    <location>
        <begin position="576"/>
        <end position="593"/>
    </location>
</feature>
<dbReference type="InterPro" id="IPR001623">
    <property type="entry name" value="DnaJ_domain"/>
</dbReference>
<dbReference type="InterPro" id="IPR032843">
    <property type="entry name" value="Jiv"/>
</dbReference>
<feature type="compositionally biased region" description="Basic residues" evidence="1">
    <location>
        <begin position="651"/>
        <end position="661"/>
    </location>
</feature>
<evidence type="ECO:0000256" key="2">
    <source>
        <dbReference type="SAM" id="Phobius"/>
    </source>
</evidence>
<dbReference type="PROSITE" id="PS00636">
    <property type="entry name" value="DNAJ_1"/>
    <property type="match status" value="1"/>
</dbReference>
<accession>A0A9Q0C2F5</accession>
<dbReference type="SUPFAM" id="SSF46565">
    <property type="entry name" value="Chaperone J-domain"/>
    <property type="match status" value="1"/>
</dbReference>
<dbReference type="Pfam" id="PF14901">
    <property type="entry name" value="Jiv90"/>
    <property type="match status" value="1"/>
</dbReference>
<feature type="compositionally biased region" description="Basic and acidic residues" evidence="1">
    <location>
        <begin position="332"/>
        <end position="341"/>
    </location>
</feature>
<dbReference type="Pfam" id="PF00226">
    <property type="entry name" value="DnaJ"/>
    <property type="match status" value="1"/>
</dbReference>
<keyword evidence="2" id="KW-1133">Transmembrane helix</keyword>
<dbReference type="OrthoDB" id="1507364at2759"/>
<evidence type="ECO:0000259" key="3">
    <source>
        <dbReference type="PROSITE" id="PS50076"/>
    </source>
</evidence>
<feature type="transmembrane region" description="Helical" evidence="2">
    <location>
        <begin position="281"/>
        <end position="305"/>
    </location>
</feature>
<name>A0A9Q0C2F5_9POAL</name>
<feature type="domain" description="J" evidence="3">
    <location>
        <begin position="369"/>
        <end position="436"/>
    </location>
</feature>
<dbReference type="InterPro" id="IPR018253">
    <property type="entry name" value="DnaJ_domain_CS"/>
</dbReference>
<dbReference type="SMART" id="SM00271">
    <property type="entry name" value="DnaJ"/>
    <property type="match status" value="1"/>
</dbReference>
<feature type="region of interest" description="Disordered" evidence="1">
    <location>
        <begin position="1"/>
        <end position="48"/>
    </location>
</feature>
<dbReference type="PANTHER" id="PTHR45270:SF4">
    <property type="entry name" value="CHAPERONE DNAJ-DOMAIN SUPERFAMILY PROTEIN"/>
    <property type="match status" value="1"/>
</dbReference>
<dbReference type="EMBL" id="JAMQYH010000005">
    <property type="protein sequence ID" value="KAJ1686033.1"/>
    <property type="molecule type" value="Genomic_DNA"/>
</dbReference>
<gene>
    <name evidence="4" type="ORF">LUZ63_017423</name>
</gene>
<dbReference type="InterPro" id="IPR036869">
    <property type="entry name" value="J_dom_sf"/>
</dbReference>
<comment type="caution">
    <text evidence="4">The sequence shown here is derived from an EMBL/GenBank/DDBJ whole genome shotgun (WGS) entry which is preliminary data.</text>
</comment>